<dbReference type="PANTHER" id="PTHR35008">
    <property type="entry name" value="BLL4482 PROTEIN-RELATED"/>
    <property type="match status" value="1"/>
</dbReference>
<dbReference type="InterPro" id="IPR051459">
    <property type="entry name" value="Cytochrome_c-type_DH"/>
</dbReference>
<organism evidence="6 7">
    <name type="scientific">Flavobacterium aquariorum</name>
    <dbReference type="NCBI Taxonomy" id="2217670"/>
    <lineage>
        <taxon>Bacteria</taxon>
        <taxon>Pseudomonadati</taxon>
        <taxon>Bacteroidota</taxon>
        <taxon>Flavobacteriia</taxon>
        <taxon>Flavobacteriales</taxon>
        <taxon>Flavobacteriaceae</taxon>
        <taxon>Flavobacterium</taxon>
    </lineage>
</organism>
<dbReference type="GO" id="GO:0046872">
    <property type="term" value="F:metal ion binding"/>
    <property type="evidence" value="ECO:0007669"/>
    <property type="project" value="UniProtKB-KW"/>
</dbReference>
<reference evidence="6 7" key="1">
    <citation type="submission" date="2018-06" db="EMBL/GenBank/DDBJ databases">
        <title>Flavobacterium sp IMCC34762, genome.</title>
        <authorList>
            <person name="Joung Y."/>
            <person name="Cho J."/>
            <person name="Song J."/>
        </authorList>
    </citation>
    <scope>NUCLEOTIDE SEQUENCE [LARGE SCALE GENOMIC DNA]</scope>
    <source>
        <strain evidence="6 7">IMCC34762</strain>
    </source>
</reference>
<dbReference type="SUPFAM" id="SSF46626">
    <property type="entry name" value="Cytochrome c"/>
    <property type="match status" value="2"/>
</dbReference>
<evidence type="ECO:0000256" key="2">
    <source>
        <dbReference type="ARBA" id="ARBA00022723"/>
    </source>
</evidence>
<dbReference type="OrthoDB" id="9809720at2"/>
<dbReference type="InterPro" id="IPR009056">
    <property type="entry name" value="Cyt_c-like_dom"/>
</dbReference>
<dbReference type="PROSITE" id="PS51007">
    <property type="entry name" value="CYTC"/>
    <property type="match status" value="2"/>
</dbReference>
<evidence type="ECO:0000259" key="5">
    <source>
        <dbReference type="PROSITE" id="PS51007"/>
    </source>
</evidence>
<evidence type="ECO:0000256" key="4">
    <source>
        <dbReference type="PROSITE-ProRule" id="PRU00433"/>
    </source>
</evidence>
<feature type="domain" description="Cytochrome c" evidence="5">
    <location>
        <begin position="193"/>
        <end position="310"/>
    </location>
</feature>
<gene>
    <name evidence="6" type="ORF">DOS84_06565</name>
</gene>
<name>A0A2W7TUQ0_9FLAO</name>
<accession>A0A2W7TUQ0</accession>
<dbReference type="RefSeq" id="WP_111409318.1">
    <property type="nucleotide sequence ID" value="NZ_QKXH01000003.1"/>
</dbReference>
<dbReference type="Proteomes" id="UP000249177">
    <property type="component" value="Unassembled WGS sequence"/>
</dbReference>
<protein>
    <submittedName>
        <fullName evidence="6">Cytochrome C</fullName>
    </submittedName>
</protein>
<dbReference type="InterPro" id="IPR036909">
    <property type="entry name" value="Cyt_c-like_dom_sf"/>
</dbReference>
<proteinExistence type="predicted"/>
<dbReference type="GO" id="GO:0009055">
    <property type="term" value="F:electron transfer activity"/>
    <property type="evidence" value="ECO:0007669"/>
    <property type="project" value="InterPro"/>
</dbReference>
<evidence type="ECO:0000313" key="7">
    <source>
        <dbReference type="Proteomes" id="UP000249177"/>
    </source>
</evidence>
<keyword evidence="1 4" id="KW-0349">Heme</keyword>
<keyword evidence="3 4" id="KW-0408">Iron</keyword>
<dbReference type="EMBL" id="QKXH01000003">
    <property type="protein sequence ID" value="PZX94283.1"/>
    <property type="molecule type" value="Genomic_DNA"/>
</dbReference>
<keyword evidence="7" id="KW-1185">Reference proteome</keyword>
<dbReference type="PANTHER" id="PTHR35008:SF8">
    <property type="entry name" value="ALCOHOL DEHYDROGENASE CYTOCHROME C SUBUNIT"/>
    <property type="match status" value="1"/>
</dbReference>
<sequence>MKKIIKRVLLLLVLSVMAILLYVKFALPNVGKIEYLNVKPTASRLERGKYLATHVCVCIDCHSTRNWNEFSGPLVDGTIGKGGEVFDQRFGFPGSFYAKNITPSGIGDWTDGEVLRAIANGVSKNGEALFPIMPHPHFGRMDKDDLESIIVYLRSLKPIENVVPESKADFPMNFVINTLPKEPHFSNKPNESDTVAYGGYLFNAASCSECHTKQEKGKPIEGMELAGGFEFPMITGGIARSANITQDKATGIGKWSETDFVKRFKSYADSTYVSTKVSKGNFNTVMPWTMYGGMKEKDLKAIYAYLKTIKPIQNSVEKFTNL</sequence>
<feature type="domain" description="Cytochrome c" evidence="5">
    <location>
        <begin position="43"/>
        <end position="157"/>
    </location>
</feature>
<evidence type="ECO:0000256" key="3">
    <source>
        <dbReference type="ARBA" id="ARBA00023004"/>
    </source>
</evidence>
<dbReference type="AlphaFoldDB" id="A0A2W7TUQ0"/>
<keyword evidence="2 4" id="KW-0479">Metal-binding</keyword>
<evidence type="ECO:0000313" key="6">
    <source>
        <dbReference type="EMBL" id="PZX94283.1"/>
    </source>
</evidence>
<evidence type="ECO:0000256" key="1">
    <source>
        <dbReference type="ARBA" id="ARBA00022617"/>
    </source>
</evidence>
<comment type="caution">
    <text evidence="6">The sequence shown here is derived from an EMBL/GenBank/DDBJ whole genome shotgun (WGS) entry which is preliminary data.</text>
</comment>
<dbReference type="Pfam" id="PF00034">
    <property type="entry name" value="Cytochrom_C"/>
    <property type="match status" value="1"/>
</dbReference>
<dbReference type="Gene3D" id="1.10.760.10">
    <property type="entry name" value="Cytochrome c-like domain"/>
    <property type="match status" value="2"/>
</dbReference>
<dbReference type="GO" id="GO:0020037">
    <property type="term" value="F:heme binding"/>
    <property type="evidence" value="ECO:0007669"/>
    <property type="project" value="InterPro"/>
</dbReference>